<dbReference type="InterPro" id="IPR000740">
    <property type="entry name" value="GrpE"/>
</dbReference>
<keyword evidence="4" id="KW-0963">Cytoplasm</keyword>
<sequence>MDEKNVKIDEVSISTEPEKSTTAPQSDTAPEKADAKNTPDTPANENAADSETDKLNAQIAELTDKFLRLAAELENTRRRAALDIESSARNRAMSVAKKFLPVMDAIEAAQKHAPDDAGIKSMAMAMNDAFAQVGIIKIDSVGQVLDPKFHNAIQVIDAPADADPRPAPNTIIEELQPGYMFGDTVLRTAMVVVCK</sequence>
<dbReference type="GO" id="GO:0042803">
    <property type="term" value="F:protein homodimerization activity"/>
    <property type="evidence" value="ECO:0007669"/>
    <property type="project" value="InterPro"/>
</dbReference>
<dbReference type="EMBL" id="DVJI01000009">
    <property type="protein sequence ID" value="HIS70755.1"/>
    <property type="molecule type" value="Genomic_DNA"/>
</dbReference>
<dbReference type="GO" id="GO:0051082">
    <property type="term" value="F:unfolded protein binding"/>
    <property type="evidence" value="ECO:0007669"/>
    <property type="project" value="TreeGrafter"/>
</dbReference>
<evidence type="ECO:0000256" key="1">
    <source>
        <dbReference type="ARBA" id="ARBA00009054"/>
    </source>
</evidence>
<evidence type="ECO:0000256" key="5">
    <source>
        <dbReference type="RuleBase" id="RU004478"/>
    </source>
</evidence>
<dbReference type="InterPro" id="IPR013805">
    <property type="entry name" value="GrpE_CC"/>
</dbReference>
<dbReference type="GO" id="GO:0051087">
    <property type="term" value="F:protein-folding chaperone binding"/>
    <property type="evidence" value="ECO:0007669"/>
    <property type="project" value="InterPro"/>
</dbReference>
<dbReference type="SUPFAM" id="SSF58014">
    <property type="entry name" value="Coiled-coil domain of nucleotide exchange factor GrpE"/>
    <property type="match status" value="1"/>
</dbReference>
<dbReference type="GO" id="GO:0000774">
    <property type="term" value="F:adenyl-nucleotide exchange factor activity"/>
    <property type="evidence" value="ECO:0007669"/>
    <property type="project" value="InterPro"/>
</dbReference>
<protein>
    <recommendedName>
        <fullName evidence="4">Protein GrpE</fullName>
    </recommendedName>
    <alternativeName>
        <fullName evidence="4">HSP-70 cofactor</fullName>
    </alternativeName>
</protein>
<comment type="function">
    <text evidence="4">Participates actively in the response to hyperosmotic and heat shock by preventing the aggregation of stress-denatured proteins, in association with DnaK and GrpE. It is the nucleotide exchange factor for DnaK and may function as a thermosensor. Unfolded proteins bind initially to DnaJ; upon interaction with the DnaJ-bound protein, DnaK hydrolyzes its bound ATP, resulting in the formation of a stable complex. GrpE releases ADP from DnaK; ATP binding to DnaK triggers the release of the substrate protein, thus completing the reaction cycle. Several rounds of ATP-dependent interactions between DnaJ, DnaK and GrpE are required for fully efficient folding.</text>
</comment>
<dbReference type="AlphaFoldDB" id="A0A9D1FG28"/>
<dbReference type="Gene3D" id="3.90.20.20">
    <property type="match status" value="1"/>
</dbReference>
<dbReference type="SUPFAM" id="SSF51064">
    <property type="entry name" value="Head domain of nucleotide exchange factor GrpE"/>
    <property type="match status" value="1"/>
</dbReference>
<evidence type="ECO:0000256" key="3">
    <source>
        <dbReference type="ARBA" id="ARBA00023186"/>
    </source>
</evidence>
<evidence type="ECO:0000313" key="7">
    <source>
        <dbReference type="EMBL" id="HIS70755.1"/>
    </source>
</evidence>
<dbReference type="GO" id="GO:0006457">
    <property type="term" value="P:protein folding"/>
    <property type="evidence" value="ECO:0007669"/>
    <property type="project" value="InterPro"/>
</dbReference>
<dbReference type="CDD" id="cd00446">
    <property type="entry name" value="GrpE"/>
    <property type="match status" value="1"/>
</dbReference>
<dbReference type="PANTHER" id="PTHR21237">
    <property type="entry name" value="GRPE PROTEIN"/>
    <property type="match status" value="1"/>
</dbReference>
<keyword evidence="3 4" id="KW-0143">Chaperone</keyword>
<comment type="caution">
    <text evidence="7">The sequence shown here is derived from an EMBL/GenBank/DDBJ whole genome shotgun (WGS) entry which is preliminary data.</text>
</comment>
<dbReference type="Pfam" id="PF01025">
    <property type="entry name" value="GrpE"/>
    <property type="match status" value="1"/>
</dbReference>
<feature type="compositionally biased region" description="Polar residues" evidence="6">
    <location>
        <begin position="12"/>
        <end position="28"/>
    </location>
</feature>
<dbReference type="PANTHER" id="PTHR21237:SF23">
    <property type="entry name" value="GRPE PROTEIN HOMOLOG, MITOCHONDRIAL"/>
    <property type="match status" value="1"/>
</dbReference>
<evidence type="ECO:0000256" key="6">
    <source>
        <dbReference type="SAM" id="MobiDB-lite"/>
    </source>
</evidence>
<evidence type="ECO:0000256" key="2">
    <source>
        <dbReference type="ARBA" id="ARBA00023016"/>
    </source>
</evidence>
<evidence type="ECO:0000313" key="8">
    <source>
        <dbReference type="Proteomes" id="UP000886742"/>
    </source>
</evidence>
<dbReference type="GO" id="GO:0005737">
    <property type="term" value="C:cytoplasm"/>
    <property type="evidence" value="ECO:0007669"/>
    <property type="project" value="UniProtKB-SubCell"/>
</dbReference>
<name>A0A9D1FG28_9PROT</name>
<evidence type="ECO:0000256" key="4">
    <source>
        <dbReference type="HAMAP-Rule" id="MF_01151"/>
    </source>
</evidence>
<keyword evidence="2 4" id="KW-0346">Stress response</keyword>
<dbReference type="Proteomes" id="UP000886742">
    <property type="component" value="Unassembled WGS sequence"/>
</dbReference>
<dbReference type="PRINTS" id="PR00773">
    <property type="entry name" value="GRPEPROTEIN"/>
</dbReference>
<comment type="subunit">
    <text evidence="4">Homodimer.</text>
</comment>
<reference evidence="7" key="1">
    <citation type="submission" date="2020-10" db="EMBL/GenBank/DDBJ databases">
        <authorList>
            <person name="Gilroy R."/>
        </authorList>
    </citation>
    <scope>NUCLEOTIDE SEQUENCE</scope>
    <source>
        <strain evidence="7">ChiGjej3B3-5194</strain>
    </source>
</reference>
<feature type="compositionally biased region" description="Polar residues" evidence="6">
    <location>
        <begin position="38"/>
        <end position="49"/>
    </location>
</feature>
<feature type="compositionally biased region" description="Basic and acidic residues" evidence="6">
    <location>
        <begin position="1"/>
        <end position="10"/>
    </location>
</feature>
<dbReference type="InterPro" id="IPR009012">
    <property type="entry name" value="GrpE_head"/>
</dbReference>
<dbReference type="Gene3D" id="2.30.22.10">
    <property type="entry name" value="Head domain of nucleotide exchange factor GrpE"/>
    <property type="match status" value="1"/>
</dbReference>
<proteinExistence type="inferred from homology"/>
<comment type="subcellular location">
    <subcellularLocation>
        <location evidence="4">Cytoplasm</location>
    </subcellularLocation>
</comment>
<dbReference type="HAMAP" id="MF_01151">
    <property type="entry name" value="GrpE"/>
    <property type="match status" value="1"/>
</dbReference>
<reference evidence="7" key="2">
    <citation type="journal article" date="2021" name="PeerJ">
        <title>Extensive microbial diversity within the chicken gut microbiome revealed by metagenomics and culture.</title>
        <authorList>
            <person name="Gilroy R."/>
            <person name="Ravi A."/>
            <person name="Getino M."/>
            <person name="Pursley I."/>
            <person name="Horton D.L."/>
            <person name="Alikhan N.F."/>
            <person name="Baker D."/>
            <person name="Gharbi K."/>
            <person name="Hall N."/>
            <person name="Watson M."/>
            <person name="Adriaenssens E.M."/>
            <person name="Foster-Nyarko E."/>
            <person name="Jarju S."/>
            <person name="Secka A."/>
            <person name="Antonio M."/>
            <person name="Oren A."/>
            <person name="Chaudhuri R.R."/>
            <person name="La Ragione R."/>
            <person name="Hildebrand F."/>
            <person name="Pallen M.J."/>
        </authorList>
    </citation>
    <scope>NUCLEOTIDE SEQUENCE</scope>
    <source>
        <strain evidence="7">ChiGjej3B3-5194</strain>
    </source>
</reference>
<gene>
    <name evidence="4" type="primary">grpE</name>
    <name evidence="7" type="ORF">IAD02_02070</name>
</gene>
<organism evidence="7 8">
    <name type="scientific">Candidatus Enterousia intestinigallinarum</name>
    <dbReference type="NCBI Taxonomy" id="2840790"/>
    <lineage>
        <taxon>Bacteria</taxon>
        <taxon>Pseudomonadati</taxon>
        <taxon>Pseudomonadota</taxon>
        <taxon>Alphaproteobacteria</taxon>
        <taxon>Candidatus Enterousia</taxon>
    </lineage>
</organism>
<comment type="similarity">
    <text evidence="1 4 5">Belongs to the GrpE family.</text>
</comment>
<feature type="region of interest" description="Disordered" evidence="6">
    <location>
        <begin position="1"/>
        <end position="52"/>
    </location>
</feature>
<accession>A0A9D1FG28</accession>